<gene>
    <name evidence="10" type="ORF">C7374_11026</name>
</gene>
<evidence type="ECO:0000256" key="8">
    <source>
        <dbReference type="SAM" id="Phobius"/>
    </source>
</evidence>
<evidence type="ECO:0000256" key="7">
    <source>
        <dbReference type="ARBA" id="ARBA00023136"/>
    </source>
</evidence>
<dbReference type="EMBL" id="QLMK01000010">
    <property type="protein sequence ID" value="RAK27307.1"/>
    <property type="molecule type" value="Genomic_DNA"/>
</dbReference>
<evidence type="ECO:0000256" key="2">
    <source>
        <dbReference type="ARBA" id="ARBA00009843"/>
    </source>
</evidence>
<evidence type="ECO:0000259" key="9">
    <source>
        <dbReference type="Pfam" id="PF03600"/>
    </source>
</evidence>
<feature type="transmembrane region" description="Helical" evidence="8">
    <location>
        <begin position="130"/>
        <end position="152"/>
    </location>
</feature>
<evidence type="ECO:0000256" key="4">
    <source>
        <dbReference type="ARBA" id="ARBA00022475"/>
    </source>
</evidence>
<keyword evidence="7 8" id="KW-0472">Membrane</keyword>
<keyword evidence="5 8" id="KW-0812">Transmembrane</keyword>
<evidence type="ECO:0000313" key="10">
    <source>
        <dbReference type="EMBL" id="RAK27307.1"/>
    </source>
</evidence>
<sequence>MDITIIIFLLVYLAMGCGTLPGFKVDRTGAAIIGALAMLSAGSITSQAAWNAIEYHTLGMLFGLMVVSAGFTVSGFYAWAASRVAGLPLSPPLLCVVLIAVGAVLSSLLTKDVVAVAMTPLLVSVTLARGLNPVPFLLAFCFAVNTGSTATLIGSPQNMITAQKLDISFNNFVAATATPALLSLPIVWAVVTSAYRGRWQLPKDSAVKDVAEETIPLDLLETAKTAVVAITVIGALIFSDLPRDIVALAGAGVLLLSRKISSHNMLKHVDGDLILLLMGLFIVNAAVAATGLPQQFLTALASMGINLNEPVTLFLTSGLVSNLVGNNPAVMLLIPYLHTGAGADALGAALVLGTGFSSNMIIFGSLAGIIMVEEAEARGIKISFWEFARTGLIVSVVSMLVALGWVYYFL</sequence>
<dbReference type="Pfam" id="PF03600">
    <property type="entry name" value="CitMHS"/>
    <property type="match status" value="1"/>
</dbReference>
<dbReference type="PANTHER" id="PTHR43568:SF1">
    <property type="entry name" value="P PROTEIN"/>
    <property type="match status" value="1"/>
</dbReference>
<feature type="transmembrane region" description="Helical" evidence="8">
    <location>
        <begin position="273"/>
        <end position="292"/>
    </location>
</feature>
<keyword evidence="4" id="KW-1003">Cell membrane</keyword>
<dbReference type="InterPro" id="IPR004680">
    <property type="entry name" value="Cit_transptr-like_dom"/>
</dbReference>
<protein>
    <submittedName>
        <fullName evidence="10">YbiR family transporter</fullName>
    </submittedName>
</protein>
<name>A0A364JTM8_9HYPH</name>
<dbReference type="Proteomes" id="UP000249453">
    <property type="component" value="Unassembled WGS sequence"/>
</dbReference>
<comment type="similarity">
    <text evidence="2">Belongs to the CitM (TC 2.A.11) transporter family.</text>
</comment>
<dbReference type="OrthoDB" id="9774335at2"/>
<keyword evidence="6 8" id="KW-1133">Transmembrane helix</keyword>
<comment type="caution">
    <text evidence="10">The sequence shown here is derived from an EMBL/GenBank/DDBJ whole genome shotgun (WGS) entry which is preliminary data.</text>
</comment>
<feature type="transmembrane region" description="Helical" evidence="8">
    <location>
        <begin position="59"/>
        <end position="80"/>
    </location>
</feature>
<feature type="transmembrane region" description="Helical" evidence="8">
    <location>
        <begin position="313"/>
        <end position="334"/>
    </location>
</feature>
<evidence type="ECO:0000256" key="5">
    <source>
        <dbReference type="ARBA" id="ARBA00022692"/>
    </source>
</evidence>
<dbReference type="InterPro" id="IPR000802">
    <property type="entry name" value="Arsenical_pump_ArsB"/>
</dbReference>
<keyword evidence="11" id="KW-1185">Reference proteome</keyword>
<evidence type="ECO:0000256" key="3">
    <source>
        <dbReference type="ARBA" id="ARBA00022448"/>
    </source>
</evidence>
<comment type="subcellular location">
    <subcellularLocation>
        <location evidence="1">Cell membrane</location>
        <topology evidence="1">Multi-pass membrane protein</topology>
    </subcellularLocation>
</comment>
<dbReference type="InterPro" id="IPR051475">
    <property type="entry name" value="Diverse_Ion_Transporter"/>
</dbReference>
<feature type="transmembrane region" description="Helical" evidence="8">
    <location>
        <begin position="92"/>
        <end position="110"/>
    </location>
</feature>
<dbReference type="GO" id="GO:0015105">
    <property type="term" value="F:arsenite transmembrane transporter activity"/>
    <property type="evidence" value="ECO:0007669"/>
    <property type="project" value="InterPro"/>
</dbReference>
<feature type="transmembrane region" description="Helical" evidence="8">
    <location>
        <begin position="172"/>
        <end position="195"/>
    </location>
</feature>
<accession>A0A364JTM8</accession>
<feature type="transmembrane region" description="Helical" evidence="8">
    <location>
        <begin position="30"/>
        <end position="53"/>
    </location>
</feature>
<organism evidence="10 11">
    <name type="scientific">Falsochrobactrum ovis</name>
    <dbReference type="NCBI Taxonomy" id="1293442"/>
    <lineage>
        <taxon>Bacteria</taxon>
        <taxon>Pseudomonadati</taxon>
        <taxon>Pseudomonadota</taxon>
        <taxon>Alphaproteobacteria</taxon>
        <taxon>Hyphomicrobiales</taxon>
        <taxon>Brucellaceae</taxon>
        <taxon>Falsochrobactrum</taxon>
    </lineage>
</organism>
<evidence type="ECO:0000313" key="11">
    <source>
        <dbReference type="Proteomes" id="UP000249453"/>
    </source>
</evidence>
<keyword evidence="3" id="KW-0813">Transport</keyword>
<dbReference type="GO" id="GO:0005886">
    <property type="term" value="C:plasma membrane"/>
    <property type="evidence" value="ECO:0007669"/>
    <property type="project" value="UniProtKB-SubCell"/>
</dbReference>
<feature type="domain" description="Citrate transporter-like" evidence="9">
    <location>
        <begin position="24"/>
        <end position="351"/>
    </location>
</feature>
<evidence type="ECO:0000256" key="6">
    <source>
        <dbReference type="ARBA" id="ARBA00022989"/>
    </source>
</evidence>
<reference evidence="10 11" key="1">
    <citation type="submission" date="2018-06" db="EMBL/GenBank/DDBJ databases">
        <title>Genomic Encyclopedia of Type Strains, Phase IV (KMG-IV): sequencing the most valuable type-strain genomes for metagenomic binning, comparative biology and taxonomic classification.</title>
        <authorList>
            <person name="Goeker M."/>
        </authorList>
    </citation>
    <scope>NUCLEOTIDE SEQUENCE [LARGE SCALE GENOMIC DNA]</scope>
    <source>
        <strain evidence="10 11">DSM 26720</strain>
    </source>
</reference>
<dbReference type="PANTHER" id="PTHR43568">
    <property type="entry name" value="P PROTEIN"/>
    <property type="match status" value="1"/>
</dbReference>
<dbReference type="AlphaFoldDB" id="A0A364JTM8"/>
<evidence type="ECO:0000256" key="1">
    <source>
        <dbReference type="ARBA" id="ARBA00004651"/>
    </source>
</evidence>
<feature type="transmembrane region" description="Helical" evidence="8">
    <location>
        <begin position="384"/>
        <end position="408"/>
    </location>
</feature>
<feature type="transmembrane region" description="Helical" evidence="8">
    <location>
        <begin position="6"/>
        <end position="23"/>
    </location>
</feature>
<proteinExistence type="inferred from homology"/>
<dbReference type="PRINTS" id="PR00758">
    <property type="entry name" value="ARSENICPUMP"/>
</dbReference>
<dbReference type="RefSeq" id="WP_111575761.1">
    <property type="nucleotide sequence ID" value="NZ_JBHEEY010000006.1"/>
</dbReference>
<feature type="transmembrane region" description="Helical" evidence="8">
    <location>
        <begin position="346"/>
        <end position="372"/>
    </location>
</feature>